<dbReference type="InterPro" id="IPR018060">
    <property type="entry name" value="HTH_AraC"/>
</dbReference>
<dbReference type="RefSeq" id="WP_190920967.1">
    <property type="nucleotide sequence ID" value="NZ_JACXIZ010000046.1"/>
</dbReference>
<dbReference type="Proteomes" id="UP000621560">
    <property type="component" value="Unassembled WGS sequence"/>
</dbReference>
<keyword evidence="1" id="KW-0805">Transcription regulation</keyword>
<evidence type="ECO:0000313" key="6">
    <source>
        <dbReference type="Proteomes" id="UP000621560"/>
    </source>
</evidence>
<dbReference type="InterPro" id="IPR018062">
    <property type="entry name" value="HTH_AraC-typ_CS"/>
</dbReference>
<dbReference type="PROSITE" id="PS00041">
    <property type="entry name" value="HTH_ARAC_FAMILY_1"/>
    <property type="match status" value="1"/>
</dbReference>
<evidence type="ECO:0000256" key="3">
    <source>
        <dbReference type="ARBA" id="ARBA00023163"/>
    </source>
</evidence>
<dbReference type="SUPFAM" id="SSF46689">
    <property type="entry name" value="Homeodomain-like"/>
    <property type="match status" value="2"/>
</dbReference>
<keyword evidence="2" id="KW-0238">DNA-binding</keyword>
<gene>
    <name evidence="5" type="ORF">IDH44_21950</name>
</gene>
<sequence>MQIYQEPIHPQDRELGIKVLAYTSAPRPAEAQPSAWRWHYHKEIEVVLVCEGVHEMHTVQRAYRLEAGDVAVFGSNQLHRTGPPGPDPMRCMVIHFELQPYLDAALWRYARHYAELLEPLDSVNYIFAEQPAARAEAAALVGRLYDEVTQSRPGYELAVSAAVHELLLLLLRADTRGVLAPAGAGDARVIRRTLTLIDSRLPGKVTLQEASDAAGMSYSYFSAYFKQATGSSFTDFVNRRRIQEAERLLVSADLTVAEAARAAGMENMAHFYALFKRYNGVTPGQYLRRLGK</sequence>
<dbReference type="PANTHER" id="PTHR43280">
    <property type="entry name" value="ARAC-FAMILY TRANSCRIPTIONAL REGULATOR"/>
    <property type="match status" value="1"/>
</dbReference>
<keyword evidence="6" id="KW-1185">Reference proteome</keyword>
<dbReference type="InterPro" id="IPR009057">
    <property type="entry name" value="Homeodomain-like_sf"/>
</dbReference>
<dbReference type="PROSITE" id="PS01124">
    <property type="entry name" value="HTH_ARAC_FAMILY_2"/>
    <property type="match status" value="1"/>
</dbReference>
<dbReference type="GO" id="GO:0003700">
    <property type="term" value="F:DNA-binding transcription factor activity"/>
    <property type="evidence" value="ECO:0007669"/>
    <property type="project" value="InterPro"/>
</dbReference>
<evidence type="ECO:0000256" key="1">
    <source>
        <dbReference type="ARBA" id="ARBA00023015"/>
    </source>
</evidence>
<keyword evidence="3" id="KW-0804">Transcription</keyword>
<dbReference type="InterPro" id="IPR014710">
    <property type="entry name" value="RmlC-like_jellyroll"/>
</dbReference>
<organism evidence="5 6">
    <name type="scientific">Paenibacillus sabuli</name>
    <dbReference type="NCBI Taxonomy" id="2772509"/>
    <lineage>
        <taxon>Bacteria</taxon>
        <taxon>Bacillati</taxon>
        <taxon>Bacillota</taxon>
        <taxon>Bacilli</taxon>
        <taxon>Bacillales</taxon>
        <taxon>Paenibacillaceae</taxon>
        <taxon>Paenibacillus</taxon>
    </lineage>
</organism>
<comment type="caution">
    <text evidence="5">The sequence shown here is derived from an EMBL/GenBank/DDBJ whole genome shotgun (WGS) entry which is preliminary data.</text>
</comment>
<proteinExistence type="predicted"/>
<accession>A0A927BWY8</accession>
<name>A0A927BWY8_9BACL</name>
<evidence type="ECO:0000259" key="4">
    <source>
        <dbReference type="PROSITE" id="PS01124"/>
    </source>
</evidence>
<dbReference type="Pfam" id="PF12833">
    <property type="entry name" value="HTH_18"/>
    <property type="match status" value="1"/>
</dbReference>
<dbReference type="Gene3D" id="2.60.120.10">
    <property type="entry name" value="Jelly Rolls"/>
    <property type="match status" value="1"/>
</dbReference>
<dbReference type="AlphaFoldDB" id="A0A927BWY8"/>
<dbReference type="Pfam" id="PF02311">
    <property type="entry name" value="AraC_binding"/>
    <property type="match status" value="1"/>
</dbReference>
<dbReference type="GO" id="GO:0043565">
    <property type="term" value="F:sequence-specific DNA binding"/>
    <property type="evidence" value="ECO:0007669"/>
    <property type="project" value="InterPro"/>
</dbReference>
<dbReference type="SUPFAM" id="SSF51215">
    <property type="entry name" value="Regulatory protein AraC"/>
    <property type="match status" value="1"/>
</dbReference>
<protein>
    <submittedName>
        <fullName evidence="5">Helix-turn-helix transcriptional regulator</fullName>
    </submittedName>
</protein>
<reference evidence="5" key="1">
    <citation type="submission" date="2020-09" db="EMBL/GenBank/DDBJ databases">
        <title>A novel bacterium of genus Paenibacillus, isolated from South China Sea.</title>
        <authorList>
            <person name="Huang H."/>
            <person name="Mo K."/>
            <person name="Hu Y."/>
        </authorList>
    </citation>
    <scope>NUCLEOTIDE SEQUENCE</scope>
    <source>
        <strain evidence="5">IB182496</strain>
    </source>
</reference>
<evidence type="ECO:0000256" key="2">
    <source>
        <dbReference type="ARBA" id="ARBA00023125"/>
    </source>
</evidence>
<dbReference type="InterPro" id="IPR037923">
    <property type="entry name" value="HTH-like"/>
</dbReference>
<dbReference type="EMBL" id="JACXIZ010000046">
    <property type="protein sequence ID" value="MBD2847867.1"/>
    <property type="molecule type" value="Genomic_DNA"/>
</dbReference>
<dbReference type="InterPro" id="IPR003313">
    <property type="entry name" value="AraC-bd"/>
</dbReference>
<feature type="domain" description="HTH araC/xylS-type" evidence="4">
    <location>
        <begin position="191"/>
        <end position="289"/>
    </location>
</feature>
<dbReference type="SMART" id="SM00342">
    <property type="entry name" value="HTH_ARAC"/>
    <property type="match status" value="1"/>
</dbReference>
<dbReference type="PANTHER" id="PTHR43280:SF27">
    <property type="entry name" value="TRANSCRIPTIONAL REGULATOR MTLR"/>
    <property type="match status" value="1"/>
</dbReference>
<evidence type="ECO:0000313" key="5">
    <source>
        <dbReference type="EMBL" id="MBD2847867.1"/>
    </source>
</evidence>
<dbReference type="Gene3D" id="1.10.10.60">
    <property type="entry name" value="Homeodomain-like"/>
    <property type="match status" value="2"/>
</dbReference>